<evidence type="ECO:0000313" key="1">
    <source>
        <dbReference type="EMBL" id="CAF1710837.1"/>
    </source>
</evidence>
<dbReference type="EMBL" id="HG994367">
    <property type="protein sequence ID" value="CAF1710837.1"/>
    <property type="molecule type" value="Genomic_DNA"/>
</dbReference>
<gene>
    <name evidence="1" type="ORF">DARMORV10_C03P82390.1</name>
</gene>
<dbReference type="AlphaFoldDB" id="A0A816IP99"/>
<reference evidence="1" key="1">
    <citation type="submission" date="2021-01" db="EMBL/GenBank/DDBJ databases">
        <authorList>
            <consortium name="Genoscope - CEA"/>
            <person name="William W."/>
        </authorList>
    </citation>
    <scope>NUCLEOTIDE SEQUENCE</scope>
</reference>
<proteinExistence type="predicted"/>
<dbReference type="Proteomes" id="UP001295469">
    <property type="component" value="Chromosome C03"/>
</dbReference>
<protein>
    <submittedName>
        <fullName evidence="1">(rape) hypothetical protein</fullName>
    </submittedName>
</protein>
<accession>A0A816IP99</accession>
<sequence>MLLTTWFIISFNNFSNQKSATTLSRVCVPDTDRMVLDDDHGSLRNSNESTIERCLFVVVVIVQKRRITESHLSTRQKPLRNLRITTRREKNVGVTKRQQIGSKKLG</sequence>
<organism evidence="1">
    <name type="scientific">Brassica napus</name>
    <name type="common">Rape</name>
    <dbReference type="NCBI Taxonomy" id="3708"/>
    <lineage>
        <taxon>Eukaryota</taxon>
        <taxon>Viridiplantae</taxon>
        <taxon>Streptophyta</taxon>
        <taxon>Embryophyta</taxon>
        <taxon>Tracheophyta</taxon>
        <taxon>Spermatophyta</taxon>
        <taxon>Magnoliopsida</taxon>
        <taxon>eudicotyledons</taxon>
        <taxon>Gunneridae</taxon>
        <taxon>Pentapetalae</taxon>
        <taxon>rosids</taxon>
        <taxon>malvids</taxon>
        <taxon>Brassicales</taxon>
        <taxon>Brassicaceae</taxon>
        <taxon>Brassiceae</taxon>
        <taxon>Brassica</taxon>
    </lineage>
</organism>
<name>A0A816IP99_BRANA</name>